<evidence type="ECO:0008006" key="3">
    <source>
        <dbReference type="Google" id="ProtNLM"/>
    </source>
</evidence>
<comment type="caution">
    <text evidence="1">The sequence shown here is derived from an EMBL/GenBank/DDBJ whole genome shotgun (WGS) entry which is preliminary data.</text>
</comment>
<dbReference type="EMBL" id="BAABHD010000030">
    <property type="protein sequence ID" value="GAA4458563.1"/>
    <property type="molecule type" value="Genomic_DNA"/>
</dbReference>
<reference evidence="2" key="1">
    <citation type="journal article" date="2019" name="Int. J. Syst. Evol. Microbiol.">
        <title>The Global Catalogue of Microorganisms (GCM) 10K type strain sequencing project: providing services to taxonomists for standard genome sequencing and annotation.</title>
        <authorList>
            <consortium name="The Broad Institute Genomics Platform"/>
            <consortium name="The Broad Institute Genome Sequencing Center for Infectious Disease"/>
            <person name="Wu L."/>
            <person name="Ma J."/>
        </authorList>
    </citation>
    <scope>NUCLEOTIDE SEQUENCE [LARGE SCALE GENOMIC DNA]</scope>
    <source>
        <strain evidence="2">JCM 17927</strain>
    </source>
</reference>
<dbReference type="RefSeq" id="WP_345244779.1">
    <property type="nucleotide sequence ID" value="NZ_BAABHD010000030.1"/>
</dbReference>
<name>A0ABP8MZ54_9BACT</name>
<protein>
    <recommendedName>
        <fullName evidence="3">Lipoprotein</fullName>
    </recommendedName>
</protein>
<dbReference type="Proteomes" id="UP001501175">
    <property type="component" value="Unassembled WGS sequence"/>
</dbReference>
<gene>
    <name evidence="1" type="ORF">GCM10023189_31030</name>
</gene>
<sequence>MKKLLLKILPLFTVVLFNFYACTKPELPLESDIIQMAELYPITVDEARQWFVNKAASLDRTRSGNLTTQENFKLERILDWENAKSLTSSTGKPWVVVPMKNEMGVTLTTHWSTLEKEKQQKNTERGIAWYTFQVFTKNNQGQIQSHIVKWLPTLDNIQMSKGKVIPNQCDGLYLNFNDGGEFINGFQIVKGKVVGSFSVLTPQSPKNSPNGRAASCQPFMITVNWRICVGEGNNEVCVTGSDQYTLYICSASGDYNEQLPPFDPNAPNGNPLDQDTIDMLQQMIVLALDMFIWD</sequence>
<keyword evidence="2" id="KW-1185">Reference proteome</keyword>
<proteinExistence type="predicted"/>
<evidence type="ECO:0000313" key="1">
    <source>
        <dbReference type="EMBL" id="GAA4458563.1"/>
    </source>
</evidence>
<evidence type="ECO:0000313" key="2">
    <source>
        <dbReference type="Proteomes" id="UP001501175"/>
    </source>
</evidence>
<accession>A0ABP8MZ54</accession>
<organism evidence="1 2">
    <name type="scientific">Nibrella saemangeumensis</name>
    <dbReference type="NCBI Taxonomy" id="1084526"/>
    <lineage>
        <taxon>Bacteria</taxon>
        <taxon>Pseudomonadati</taxon>
        <taxon>Bacteroidota</taxon>
        <taxon>Cytophagia</taxon>
        <taxon>Cytophagales</taxon>
        <taxon>Spirosomataceae</taxon>
        <taxon>Nibrella</taxon>
    </lineage>
</organism>